<dbReference type="OrthoDB" id="4078873at2759"/>
<reference evidence="13" key="1">
    <citation type="submission" date="2020-03" db="EMBL/GenBank/DDBJ databases">
        <title>Draft Genome Sequence of Cylindrodendrum hubeiense.</title>
        <authorList>
            <person name="Buettner E."/>
            <person name="Kellner H."/>
        </authorList>
    </citation>
    <scope>NUCLEOTIDE SEQUENCE</scope>
    <source>
        <strain evidence="13">IHI 201604</strain>
    </source>
</reference>
<keyword evidence="9 11" id="KW-0472">Membrane</keyword>
<dbReference type="GO" id="GO:0010106">
    <property type="term" value="P:cellular response to iron ion starvation"/>
    <property type="evidence" value="ECO:0007669"/>
    <property type="project" value="UniProtKB-ARBA"/>
</dbReference>
<feature type="domain" description="Major facilitator superfamily (MFS) profile" evidence="12">
    <location>
        <begin position="52"/>
        <end position="556"/>
    </location>
</feature>
<dbReference type="GO" id="GO:0006826">
    <property type="term" value="P:iron ion transport"/>
    <property type="evidence" value="ECO:0007669"/>
    <property type="project" value="UniProtKB-KW"/>
</dbReference>
<evidence type="ECO:0000256" key="2">
    <source>
        <dbReference type="ARBA" id="ARBA00008335"/>
    </source>
</evidence>
<dbReference type="FunFam" id="1.20.1250.20:FF:000302">
    <property type="entry name" value="MFS siderochrome iron transporter MirB"/>
    <property type="match status" value="1"/>
</dbReference>
<evidence type="ECO:0000256" key="3">
    <source>
        <dbReference type="ARBA" id="ARBA00022448"/>
    </source>
</evidence>
<dbReference type="PANTHER" id="PTHR23501:SF55">
    <property type="entry name" value="SIDEROPHORE IRON TRANSPORTER, PUTATIVE (AFU_ORTHOLOGUE AFUA_3G03440)-RELATED"/>
    <property type="match status" value="1"/>
</dbReference>
<evidence type="ECO:0000256" key="6">
    <source>
        <dbReference type="ARBA" id="ARBA00022989"/>
    </source>
</evidence>
<dbReference type="SUPFAM" id="SSF103473">
    <property type="entry name" value="MFS general substrate transporter"/>
    <property type="match status" value="1"/>
</dbReference>
<keyword evidence="3" id="KW-0813">Transport</keyword>
<comment type="similarity">
    <text evidence="2">Belongs to the major facilitator superfamily.</text>
</comment>
<feature type="transmembrane region" description="Helical" evidence="11">
    <location>
        <begin position="253"/>
        <end position="278"/>
    </location>
</feature>
<evidence type="ECO:0000256" key="7">
    <source>
        <dbReference type="ARBA" id="ARBA00023004"/>
    </source>
</evidence>
<feature type="transmembrane region" description="Helical" evidence="11">
    <location>
        <begin position="457"/>
        <end position="480"/>
    </location>
</feature>
<dbReference type="PROSITE" id="PS50850">
    <property type="entry name" value="MFS"/>
    <property type="match status" value="1"/>
</dbReference>
<feature type="transmembrane region" description="Helical" evidence="11">
    <location>
        <begin position="205"/>
        <end position="227"/>
    </location>
</feature>
<dbReference type="Proteomes" id="UP000722485">
    <property type="component" value="Unassembled WGS sequence"/>
</dbReference>
<evidence type="ECO:0000313" key="13">
    <source>
        <dbReference type="EMBL" id="KAF7546870.1"/>
    </source>
</evidence>
<comment type="caution">
    <text evidence="13">The sequence shown here is derived from an EMBL/GenBank/DDBJ whole genome shotgun (WGS) entry which is preliminary data.</text>
</comment>
<evidence type="ECO:0000256" key="9">
    <source>
        <dbReference type="ARBA" id="ARBA00023136"/>
    </source>
</evidence>
<evidence type="ECO:0000256" key="11">
    <source>
        <dbReference type="SAM" id="Phobius"/>
    </source>
</evidence>
<feature type="transmembrane region" description="Helical" evidence="11">
    <location>
        <begin position="534"/>
        <end position="551"/>
    </location>
</feature>
<sequence>MADKIVPSTDAVGPVPFEVEEPMKEPNETVQNGVRLAEAVTLSWTKKSLIIVYVCMWFLYFVNALQSNLTANLSAYITSDFSEHSLLTVISTMTSIMTAACTMPIAKILNIWDRTVGFIFMMVVAIIGLIVMASCHDIATYCAAQVMYSVGFTGLIFTVDVLTSDTSSLRNRGLAFAFTSSPNIITAFAGSPLSEQFHESNWRWAYGTVSILLPVVATPLLVTWWLAKRKAIKNCVIEDTTPARTWMEGFKYYFVEFDVIGIFLLISGFSLLLLPLTLAASQSSKWKTDYIIAMIVLGGVLVISFGVYERFFAPKPFIAYHLLASRTVIGACLLDFSYQIAYYCWNTYFTSYLQVVYNTSLTNAGYINSIFDMVSAFWLLGAGFLMRYTGRFKWLLYFAVPLYMLAVGLMIQFRSPGHSIGLIVMCELFMGFGGGTMILVQQIAIMAASKHEDYAAMLALLSLFGNIGGAVGNSISGAIWTNTMPKKLRQFLPESKKSEWETIYDDLTVQLSYPVGSETRDAIIAAYGVAQRNMLIAGTAIMASSLIWTMMMKNIKLKNLEGMGVVF</sequence>
<dbReference type="InterPro" id="IPR036259">
    <property type="entry name" value="MFS_trans_sf"/>
</dbReference>
<comment type="subcellular location">
    <subcellularLocation>
        <location evidence="1">Membrane</location>
        <topology evidence="1">Multi-pass membrane protein</topology>
    </subcellularLocation>
</comment>
<keyword evidence="6 11" id="KW-1133">Transmembrane helix</keyword>
<feature type="transmembrane region" description="Helical" evidence="11">
    <location>
        <begin position="419"/>
        <end position="445"/>
    </location>
</feature>
<evidence type="ECO:0000256" key="10">
    <source>
        <dbReference type="ARBA" id="ARBA00023180"/>
    </source>
</evidence>
<feature type="transmembrane region" description="Helical" evidence="11">
    <location>
        <begin position="394"/>
        <end position="413"/>
    </location>
</feature>
<dbReference type="FunFam" id="1.20.1250.20:FF:000284">
    <property type="entry name" value="Siderophore iron transporter mirB"/>
    <property type="match status" value="1"/>
</dbReference>
<dbReference type="InterPro" id="IPR020846">
    <property type="entry name" value="MFS_dom"/>
</dbReference>
<accession>A0A9P5H6J1</accession>
<dbReference type="EMBL" id="JAANBB010000196">
    <property type="protein sequence ID" value="KAF7546870.1"/>
    <property type="molecule type" value="Genomic_DNA"/>
</dbReference>
<feature type="transmembrane region" description="Helical" evidence="11">
    <location>
        <begin position="49"/>
        <end position="66"/>
    </location>
</feature>
<feature type="transmembrane region" description="Helical" evidence="11">
    <location>
        <begin position="290"/>
        <end position="308"/>
    </location>
</feature>
<feature type="transmembrane region" description="Helical" evidence="11">
    <location>
        <begin position="118"/>
        <end position="139"/>
    </location>
</feature>
<gene>
    <name evidence="13" type="ORF">G7Z17_g8123</name>
</gene>
<evidence type="ECO:0000313" key="14">
    <source>
        <dbReference type="Proteomes" id="UP000722485"/>
    </source>
</evidence>
<feature type="transmembrane region" description="Helical" evidence="11">
    <location>
        <begin position="320"/>
        <end position="345"/>
    </location>
</feature>
<keyword evidence="8" id="KW-0406">Ion transport</keyword>
<keyword evidence="7" id="KW-0408">Iron</keyword>
<feature type="transmembrane region" description="Helical" evidence="11">
    <location>
        <begin position="174"/>
        <end position="193"/>
    </location>
</feature>
<organism evidence="13 14">
    <name type="scientific">Cylindrodendrum hubeiense</name>
    <dbReference type="NCBI Taxonomy" id="595255"/>
    <lineage>
        <taxon>Eukaryota</taxon>
        <taxon>Fungi</taxon>
        <taxon>Dikarya</taxon>
        <taxon>Ascomycota</taxon>
        <taxon>Pezizomycotina</taxon>
        <taxon>Sordariomycetes</taxon>
        <taxon>Hypocreomycetidae</taxon>
        <taxon>Hypocreales</taxon>
        <taxon>Nectriaceae</taxon>
        <taxon>Cylindrodendrum</taxon>
    </lineage>
</organism>
<evidence type="ECO:0000256" key="4">
    <source>
        <dbReference type="ARBA" id="ARBA00022496"/>
    </source>
</evidence>
<keyword evidence="14" id="KW-1185">Reference proteome</keyword>
<dbReference type="Gene3D" id="1.20.1250.20">
    <property type="entry name" value="MFS general substrate transporter like domains"/>
    <property type="match status" value="2"/>
</dbReference>
<feature type="transmembrane region" description="Helical" evidence="11">
    <location>
        <begin position="86"/>
        <end position="106"/>
    </location>
</feature>
<dbReference type="Pfam" id="PF07690">
    <property type="entry name" value="MFS_1"/>
    <property type="match status" value="1"/>
</dbReference>
<keyword evidence="10" id="KW-0325">Glycoprotein</keyword>
<keyword evidence="5 11" id="KW-0812">Transmembrane</keyword>
<dbReference type="GO" id="GO:0022857">
    <property type="term" value="F:transmembrane transporter activity"/>
    <property type="evidence" value="ECO:0007669"/>
    <property type="project" value="InterPro"/>
</dbReference>
<proteinExistence type="inferred from homology"/>
<dbReference type="InterPro" id="IPR011701">
    <property type="entry name" value="MFS"/>
</dbReference>
<dbReference type="GO" id="GO:0005886">
    <property type="term" value="C:plasma membrane"/>
    <property type="evidence" value="ECO:0007669"/>
    <property type="project" value="TreeGrafter"/>
</dbReference>
<name>A0A9P5H6J1_9HYPO</name>
<keyword evidence="4" id="KW-0410">Iron transport</keyword>
<dbReference type="PANTHER" id="PTHR23501">
    <property type="entry name" value="MAJOR FACILITATOR SUPERFAMILY"/>
    <property type="match status" value="1"/>
</dbReference>
<protein>
    <recommendedName>
        <fullName evidence="12">Major facilitator superfamily (MFS) profile domain-containing protein</fullName>
    </recommendedName>
</protein>
<feature type="transmembrane region" description="Helical" evidence="11">
    <location>
        <begin position="145"/>
        <end position="162"/>
    </location>
</feature>
<dbReference type="AlphaFoldDB" id="A0A9P5H6J1"/>
<feature type="transmembrane region" description="Helical" evidence="11">
    <location>
        <begin position="365"/>
        <end position="385"/>
    </location>
</feature>
<evidence type="ECO:0000256" key="8">
    <source>
        <dbReference type="ARBA" id="ARBA00023065"/>
    </source>
</evidence>
<evidence type="ECO:0000259" key="12">
    <source>
        <dbReference type="PROSITE" id="PS50850"/>
    </source>
</evidence>
<evidence type="ECO:0000256" key="5">
    <source>
        <dbReference type="ARBA" id="ARBA00022692"/>
    </source>
</evidence>
<evidence type="ECO:0000256" key="1">
    <source>
        <dbReference type="ARBA" id="ARBA00004141"/>
    </source>
</evidence>